<evidence type="ECO:0000313" key="11">
    <source>
        <dbReference type="Proteomes" id="UP000380867"/>
    </source>
</evidence>
<feature type="transmembrane region" description="Helical" evidence="7">
    <location>
        <begin position="315"/>
        <end position="341"/>
    </location>
</feature>
<dbReference type="Pfam" id="PF12704">
    <property type="entry name" value="MacB_PCD"/>
    <property type="match status" value="1"/>
</dbReference>
<evidence type="ECO:0000256" key="7">
    <source>
        <dbReference type="SAM" id="Phobius"/>
    </source>
</evidence>
<evidence type="ECO:0000313" key="10">
    <source>
        <dbReference type="EMBL" id="KAA1397543.1"/>
    </source>
</evidence>
<keyword evidence="5 7" id="KW-0472">Membrane</keyword>
<feature type="domain" description="ABC3 transporter permease C-terminal" evidence="8">
    <location>
        <begin position="275"/>
        <end position="389"/>
    </location>
</feature>
<keyword evidence="4 7" id="KW-1133">Transmembrane helix</keyword>
<gene>
    <name evidence="10" type="ORF">ESP70_009230</name>
</gene>
<sequence>MTGLAAAIAEAWQELRIHRLRVLLSLIGVGVAVCALTCAVAVSSIAKQALVEQAEREGGRPTTYGLYAYSNETGEPPPPAETRRVFSTIMDEFDITYHSAIGESDALVVLPTGSRHISLRAVDVAYADLRRMVPVQGRWLDAKDAQNLSPAVVVDARLMKALRLGPDSLPATVTFGGETPITATIVGQVRKDEQSGRSTAYILFDAYDRWFGATQQMFDVNFQMWVPPKGAKPLSKAVAQEFRSQLPGLQVQVNRQDSADRGESFTTFKYVVGGISALILLLGAMSLLNIALVTIKQRVREIGIRRSFGATTSRVFFSVMMESVVATFVAGLVGVVGAVGIVNSPLIADHVITNVTDIPPFPISAAMLGLVVSLAVGSLAGLLPALIAVRVKIIDAIRF</sequence>
<dbReference type="GO" id="GO:0005886">
    <property type="term" value="C:plasma membrane"/>
    <property type="evidence" value="ECO:0007669"/>
    <property type="project" value="UniProtKB-SubCell"/>
</dbReference>
<feature type="transmembrane region" description="Helical" evidence="7">
    <location>
        <begin position="22"/>
        <end position="46"/>
    </location>
</feature>
<evidence type="ECO:0000256" key="1">
    <source>
        <dbReference type="ARBA" id="ARBA00004651"/>
    </source>
</evidence>
<organism evidence="10 11">
    <name type="scientific">Aeromicrobium ginsengisoli</name>
    <dbReference type="NCBI Taxonomy" id="363867"/>
    <lineage>
        <taxon>Bacteria</taxon>
        <taxon>Bacillati</taxon>
        <taxon>Actinomycetota</taxon>
        <taxon>Actinomycetes</taxon>
        <taxon>Propionibacteriales</taxon>
        <taxon>Nocardioidaceae</taxon>
        <taxon>Aeromicrobium</taxon>
    </lineage>
</organism>
<evidence type="ECO:0000259" key="8">
    <source>
        <dbReference type="Pfam" id="PF02687"/>
    </source>
</evidence>
<evidence type="ECO:0000256" key="2">
    <source>
        <dbReference type="ARBA" id="ARBA00022475"/>
    </source>
</evidence>
<protein>
    <submittedName>
        <fullName evidence="10">ABC transporter permease</fullName>
    </submittedName>
</protein>
<evidence type="ECO:0000256" key="3">
    <source>
        <dbReference type="ARBA" id="ARBA00022692"/>
    </source>
</evidence>
<accession>A0A5M4FFE3</accession>
<comment type="subcellular location">
    <subcellularLocation>
        <location evidence="1">Cell membrane</location>
        <topology evidence="1">Multi-pass membrane protein</topology>
    </subcellularLocation>
</comment>
<feature type="transmembrane region" description="Helical" evidence="7">
    <location>
        <begin position="361"/>
        <end position="389"/>
    </location>
</feature>
<evidence type="ECO:0000256" key="4">
    <source>
        <dbReference type="ARBA" id="ARBA00022989"/>
    </source>
</evidence>
<keyword evidence="3 7" id="KW-0812">Transmembrane</keyword>
<dbReference type="GO" id="GO:0022857">
    <property type="term" value="F:transmembrane transporter activity"/>
    <property type="evidence" value="ECO:0007669"/>
    <property type="project" value="TreeGrafter"/>
</dbReference>
<evidence type="ECO:0000256" key="6">
    <source>
        <dbReference type="ARBA" id="ARBA00038076"/>
    </source>
</evidence>
<keyword evidence="11" id="KW-1185">Reference proteome</keyword>
<proteinExistence type="inferred from homology"/>
<evidence type="ECO:0000256" key="5">
    <source>
        <dbReference type="ARBA" id="ARBA00023136"/>
    </source>
</evidence>
<dbReference type="InterPro" id="IPR050250">
    <property type="entry name" value="Macrolide_Exporter_MacB"/>
</dbReference>
<comment type="similarity">
    <text evidence="6">Belongs to the ABC-4 integral membrane protein family.</text>
</comment>
<keyword evidence="2" id="KW-1003">Cell membrane</keyword>
<dbReference type="PANTHER" id="PTHR30572">
    <property type="entry name" value="MEMBRANE COMPONENT OF TRANSPORTER-RELATED"/>
    <property type="match status" value="1"/>
</dbReference>
<dbReference type="Pfam" id="PF02687">
    <property type="entry name" value="FtsX"/>
    <property type="match status" value="1"/>
</dbReference>
<feature type="domain" description="MacB-like periplasmic core" evidence="9">
    <location>
        <begin position="23"/>
        <end position="211"/>
    </location>
</feature>
<dbReference type="InterPro" id="IPR025857">
    <property type="entry name" value="MacB_PCD"/>
</dbReference>
<reference evidence="10" key="1">
    <citation type="submission" date="2019-09" db="EMBL/GenBank/DDBJ databases">
        <authorList>
            <person name="Li J."/>
        </authorList>
    </citation>
    <scope>NUCLEOTIDE SEQUENCE [LARGE SCALE GENOMIC DNA]</scope>
    <source>
        <strain evidence="10">JCM 14732</strain>
    </source>
</reference>
<dbReference type="OrthoDB" id="3510103at2"/>
<dbReference type="PANTHER" id="PTHR30572:SF4">
    <property type="entry name" value="ABC TRANSPORTER PERMEASE YTRF"/>
    <property type="match status" value="1"/>
</dbReference>
<feature type="transmembrane region" description="Helical" evidence="7">
    <location>
        <begin position="270"/>
        <end position="295"/>
    </location>
</feature>
<evidence type="ECO:0000259" key="9">
    <source>
        <dbReference type="Pfam" id="PF12704"/>
    </source>
</evidence>
<name>A0A5M4FFE3_9ACTN</name>
<dbReference type="AlphaFoldDB" id="A0A5M4FFE3"/>
<dbReference type="InterPro" id="IPR003838">
    <property type="entry name" value="ABC3_permease_C"/>
</dbReference>
<dbReference type="RefSeq" id="WP_149688993.1">
    <property type="nucleotide sequence ID" value="NZ_SDPQ02000002.1"/>
</dbReference>
<dbReference type="EMBL" id="SDPQ02000002">
    <property type="protein sequence ID" value="KAA1397543.1"/>
    <property type="molecule type" value="Genomic_DNA"/>
</dbReference>
<comment type="caution">
    <text evidence="10">The sequence shown here is derived from an EMBL/GenBank/DDBJ whole genome shotgun (WGS) entry which is preliminary data.</text>
</comment>
<dbReference type="Proteomes" id="UP000380867">
    <property type="component" value="Unassembled WGS sequence"/>
</dbReference>